<proteinExistence type="predicted"/>
<reference evidence="3" key="1">
    <citation type="journal article" date="2019" name="Sci. Rep.">
        <title>Draft genome of Tanacetum cinerariifolium, the natural source of mosquito coil.</title>
        <authorList>
            <person name="Yamashiro T."/>
            <person name="Shiraishi A."/>
            <person name="Satake H."/>
            <person name="Nakayama K."/>
        </authorList>
    </citation>
    <scope>NUCLEOTIDE SEQUENCE</scope>
</reference>
<comment type="caution">
    <text evidence="3">The sequence shown here is derived from an EMBL/GenBank/DDBJ whole genome shotgun (WGS) entry which is preliminary data.</text>
</comment>
<evidence type="ECO:0000313" key="3">
    <source>
        <dbReference type="EMBL" id="GFD19143.1"/>
    </source>
</evidence>
<dbReference type="GO" id="GO:0005829">
    <property type="term" value="C:cytosol"/>
    <property type="evidence" value="ECO:0007669"/>
    <property type="project" value="TreeGrafter"/>
</dbReference>
<keyword evidence="1" id="KW-0677">Repeat</keyword>
<feature type="compositionally biased region" description="Polar residues" evidence="2">
    <location>
        <begin position="48"/>
        <end position="58"/>
    </location>
</feature>
<dbReference type="SUPFAM" id="SSF82185">
    <property type="entry name" value="Histone H3 K4-specific methyltransferase SET7/9 N-terminal domain"/>
    <property type="match status" value="1"/>
</dbReference>
<evidence type="ECO:0008006" key="4">
    <source>
        <dbReference type="Google" id="ProtNLM"/>
    </source>
</evidence>
<feature type="region of interest" description="Disordered" evidence="2">
    <location>
        <begin position="23"/>
        <end position="62"/>
    </location>
</feature>
<dbReference type="EMBL" id="BKCJ011312343">
    <property type="protein sequence ID" value="GFD19143.1"/>
    <property type="molecule type" value="Genomic_DNA"/>
</dbReference>
<gene>
    <name evidence="3" type="ORF">Tci_891112</name>
</gene>
<dbReference type="Gene3D" id="2.20.110.10">
    <property type="entry name" value="Histone H3 K4-specific methyltransferase SET7/9 N-terminal domain"/>
    <property type="match status" value="1"/>
</dbReference>
<dbReference type="PANTHER" id="PTHR43215:SF14">
    <property type="entry name" value="RADIAL SPOKE HEAD 1 HOMOLOG"/>
    <property type="match status" value="1"/>
</dbReference>
<dbReference type="InterPro" id="IPR003409">
    <property type="entry name" value="MORN"/>
</dbReference>
<organism evidence="3">
    <name type="scientific">Tanacetum cinerariifolium</name>
    <name type="common">Dalmatian daisy</name>
    <name type="synonym">Chrysanthemum cinerariifolium</name>
    <dbReference type="NCBI Taxonomy" id="118510"/>
    <lineage>
        <taxon>Eukaryota</taxon>
        <taxon>Viridiplantae</taxon>
        <taxon>Streptophyta</taxon>
        <taxon>Embryophyta</taxon>
        <taxon>Tracheophyta</taxon>
        <taxon>Spermatophyta</taxon>
        <taxon>Magnoliopsida</taxon>
        <taxon>eudicotyledons</taxon>
        <taxon>Gunneridae</taxon>
        <taxon>Pentapetalae</taxon>
        <taxon>asterids</taxon>
        <taxon>campanulids</taxon>
        <taxon>Asterales</taxon>
        <taxon>Asteraceae</taxon>
        <taxon>Asteroideae</taxon>
        <taxon>Anthemideae</taxon>
        <taxon>Anthemidinae</taxon>
        <taxon>Tanacetum</taxon>
    </lineage>
</organism>
<dbReference type="Pfam" id="PF02493">
    <property type="entry name" value="MORN"/>
    <property type="match status" value="3"/>
</dbReference>
<name>A0A699UAY3_TANCI</name>
<accession>A0A699UAY3</accession>
<sequence length="109" mass="11433">MSYRGEFKADLYDGLGHLQLEDGSEYQGQFSHGKPNGEGQRSDAADGSVQSGTWSNGQRVRDAMGKLLPDPLEVGLLAQGPLLEKALAAVPASTPATELYSLVVGGDGK</sequence>
<protein>
    <recommendedName>
        <fullName evidence="4">MORN repeat-containing protein</fullName>
    </recommendedName>
</protein>
<feature type="non-terminal residue" evidence="3">
    <location>
        <position position="109"/>
    </location>
</feature>
<dbReference type="AlphaFoldDB" id="A0A699UAY3"/>
<dbReference type="PANTHER" id="PTHR43215">
    <property type="entry name" value="RADIAL SPOKE HEAD 1 HOMOLOG"/>
    <property type="match status" value="1"/>
</dbReference>
<dbReference type="GO" id="GO:0016020">
    <property type="term" value="C:membrane"/>
    <property type="evidence" value="ECO:0007669"/>
    <property type="project" value="UniProtKB-ARBA"/>
</dbReference>
<evidence type="ECO:0000256" key="2">
    <source>
        <dbReference type="SAM" id="MobiDB-lite"/>
    </source>
</evidence>
<evidence type="ECO:0000256" key="1">
    <source>
        <dbReference type="ARBA" id="ARBA00022737"/>
    </source>
</evidence>